<reference evidence="3" key="1">
    <citation type="submission" date="2012-09" db="EMBL/GenBank/DDBJ databases">
        <title>Metagenomic Characterization of a Microbial Community in Wastewater Detects High Levels of Antibiotic Resistance.</title>
        <authorList>
            <person name="Abrams M."/>
            <person name="Caldwell A."/>
            <person name="Vandaei E."/>
            <person name="Lee W."/>
            <person name="Perrott J."/>
            <person name="Khan S.Y."/>
            <person name="Ta J."/>
            <person name="Romero D."/>
            <person name="Nguyen V."/>
            <person name="Pourmand N."/>
            <person name="Ouverney C.C."/>
        </authorList>
    </citation>
    <scope>NUCLEOTIDE SEQUENCE</scope>
</reference>
<accession>L7VQ50</accession>
<evidence type="ECO:0000313" key="3">
    <source>
        <dbReference type="EMBL" id="AGC71022.1"/>
    </source>
</evidence>
<sequence length="531" mass="55361">MHPDPAKERTMKITPSPITIRRATLRAVAALTVLGVGSGAFAANAGAAVPERYPLGSIHTLGRTSIDTARITGRAADPDRQTLAVLVQFTVDGRHVATVSANEGGDGHVFDASLRIDAGAHRVCTSALGRGPKQLKAELGCANVGAYAPPAPAPAPAPKPTPKPAPGTPAGGTAERVPMGSIHTAGRTSISTARIVGRAADPDRPTVSVLVKFAVDGRHLATVSANRGADAHGYEANLTIDAKAHQICAVAVGAGPKKLTRELGCANVPAFTPPAPAPAPKPTLPCQSNVILFMPTSMRMLAPPADTCFKWARTDGPGATKPASWPWAASLRLGFDFSANWGVDRPLPHETKGRSWTFEDMIVSAPGPQPMFKEAAKWINGSPNSSSLGFLQLAVRGNVTRTIESLGVTAPFIPVVQVYRDAPGGISDPTSLGYARSLAGKGVLPVFNVSPKNLNASTIDTIRKECINFKGRIGVWTGTGSYTISDPAKTNAEIEAFKPMVWKLYQAIDACNQVVGRKSAPTASLAKAFGA</sequence>
<feature type="signal peptide" evidence="2">
    <location>
        <begin position="1"/>
        <end position="42"/>
    </location>
</feature>
<dbReference type="AlphaFoldDB" id="L7VQ50"/>
<name>L7VQ50_9BACT</name>
<evidence type="ECO:0000256" key="2">
    <source>
        <dbReference type="SAM" id="SignalP"/>
    </source>
</evidence>
<proteinExistence type="predicted"/>
<feature type="compositionally biased region" description="Pro residues" evidence="1">
    <location>
        <begin position="152"/>
        <end position="167"/>
    </location>
</feature>
<dbReference type="EMBL" id="JX649859">
    <property type="protein sequence ID" value="AGC71022.1"/>
    <property type="molecule type" value="Genomic_DNA"/>
</dbReference>
<evidence type="ECO:0008006" key="4">
    <source>
        <dbReference type="Google" id="ProtNLM"/>
    </source>
</evidence>
<organism evidence="3">
    <name type="scientific">uncultured bacterium A1Q1_fos_2107</name>
    <dbReference type="NCBI Taxonomy" id="1256562"/>
    <lineage>
        <taxon>Bacteria</taxon>
        <taxon>environmental samples</taxon>
    </lineage>
</organism>
<feature type="chain" id="PRO_5003984702" description="Carboxypeptidase regulatory-like domain-containing protein" evidence="2">
    <location>
        <begin position="43"/>
        <end position="531"/>
    </location>
</feature>
<evidence type="ECO:0000256" key="1">
    <source>
        <dbReference type="SAM" id="MobiDB-lite"/>
    </source>
</evidence>
<feature type="region of interest" description="Disordered" evidence="1">
    <location>
        <begin position="152"/>
        <end position="178"/>
    </location>
</feature>
<protein>
    <recommendedName>
        <fullName evidence="4">Carboxypeptidase regulatory-like domain-containing protein</fullName>
    </recommendedName>
</protein>
<keyword evidence="2" id="KW-0732">Signal</keyword>